<feature type="compositionally biased region" description="Basic and acidic residues" evidence="11">
    <location>
        <begin position="1"/>
        <end position="11"/>
    </location>
</feature>
<comment type="subcellular location">
    <subcellularLocation>
        <location evidence="2 10">Membrane</location>
        <topology evidence="2 10">Multi-pass membrane protein</topology>
    </subcellularLocation>
</comment>
<evidence type="ECO:0000256" key="9">
    <source>
        <dbReference type="ARBA" id="ARBA00023136"/>
    </source>
</evidence>
<keyword evidence="7 10" id="KW-0720">Serine protease</keyword>
<dbReference type="GO" id="GO:0006508">
    <property type="term" value="P:proteolysis"/>
    <property type="evidence" value="ECO:0007669"/>
    <property type="project" value="UniProtKB-KW"/>
</dbReference>
<evidence type="ECO:0000256" key="2">
    <source>
        <dbReference type="ARBA" id="ARBA00004141"/>
    </source>
</evidence>
<feature type="transmembrane region" description="Helical" evidence="10">
    <location>
        <begin position="165"/>
        <end position="183"/>
    </location>
</feature>
<evidence type="ECO:0000256" key="7">
    <source>
        <dbReference type="ARBA" id="ARBA00022825"/>
    </source>
</evidence>
<feature type="non-terminal residue" evidence="13">
    <location>
        <position position="472"/>
    </location>
</feature>
<accession>A0A9N9DET0</accession>
<dbReference type="InterPro" id="IPR035952">
    <property type="entry name" value="Rhomboid-like_sf"/>
</dbReference>
<dbReference type="GO" id="GO:0016020">
    <property type="term" value="C:membrane"/>
    <property type="evidence" value="ECO:0007669"/>
    <property type="project" value="UniProtKB-SubCell"/>
</dbReference>
<evidence type="ECO:0000256" key="1">
    <source>
        <dbReference type="ARBA" id="ARBA00000156"/>
    </source>
</evidence>
<dbReference type="InterPro" id="IPR002610">
    <property type="entry name" value="Peptidase_S54_rhomboid-like"/>
</dbReference>
<proteinExistence type="inferred from homology"/>
<dbReference type="EMBL" id="CAJVPS010007526">
    <property type="protein sequence ID" value="CAG8635669.1"/>
    <property type="molecule type" value="Genomic_DNA"/>
</dbReference>
<comment type="catalytic activity">
    <reaction evidence="1 10">
        <text>Cleaves type-1 transmembrane domains using a catalytic dyad composed of serine and histidine that are contributed by different transmembrane domains.</text>
        <dbReference type="EC" id="3.4.21.105"/>
    </reaction>
</comment>
<gene>
    <name evidence="13" type="ORF">ALEPTO_LOCUS9532</name>
</gene>
<keyword evidence="8 10" id="KW-1133">Transmembrane helix</keyword>
<comment type="caution">
    <text evidence="13">The sequence shown here is derived from an EMBL/GenBank/DDBJ whole genome shotgun (WGS) entry which is preliminary data.</text>
</comment>
<feature type="transmembrane region" description="Helical" evidence="10">
    <location>
        <begin position="325"/>
        <end position="344"/>
    </location>
</feature>
<feature type="region of interest" description="Disordered" evidence="11">
    <location>
        <begin position="1"/>
        <end position="98"/>
    </location>
</feature>
<dbReference type="EC" id="3.4.21.105" evidence="10"/>
<feature type="compositionally biased region" description="Low complexity" evidence="11">
    <location>
        <begin position="38"/>
        <end position="60"/>
    </location>
</feature>
<name>A0A9N9DET0_9GLOM</name>
<protein>
    <recommendedName>
        <fullName evidence="10">Rhomboid-type serine protease</fullName>
        <ecNumber evidence="10">3.4.21.105</ecNumber>
    </recommendedName>
</protein>
<evidence type="ECO:0000256" key="10">
    <source>
        <dbReference type="RuleBase" id="RU362115"/>
    </source>
</evidence>
<dbReference type="Pfam" id="PF01694">
    <property type="entry name" value="Rhomboid"/>
    <property type="match status" value="1"/>
</dbReference>
<feature type="transmembrane region" description="Helical" evidence="10">
    <location>
        <begin position="411"/>
        <end position="432"/>
    </location>
</feature>
<dbReference type="SUPFAM" id="SSF144091">
    <property type="entry name" value="Rhomboid-like"/>
    <property type="match status" value="1"/>
</dbReference>
<evidence type="ECO:0000256" key="5">
    <source>
        <dbReference type="ARBA" id="ARBA00022692"/>
    </source>
</evidence>
<evidence type="ECO:0000259" key="12">
    <source>
        <dbReference type="Pfam" id="PF01694"/>
    </source>
</evidence>
<dbReference type="Proteomes" id="UP000789508">
    <property type="component" value="Unassembled WGS sequence"/>
</dbReference>
<feature type="transmembrane region" description="Helical" evidence="10">
    <location>
        <begin position="260"/>
        <end position="281"/>
    </location>
</feature>
<dbReference type="GO" id="GO:0004252">
    <property type="term" value="F:serine-type endopeptidase activity"/>
    <property type="evidence" value="ECO:0007669"/>
    <property type="project" value="InterPro"/>
</dbReference>
<keyword evidence="5 10" id="KW-0812">Transmembrane</keyword>
<evidence type="ECO:0000256" key="8">
    <source>
        <dbReference type="ARBA" id="ARBA00022989"/>
    </source>
</evidence>
<evidence type="ECO:0000256" key="11">
    <source>
        <dbReference type="SAM" id="MobiDB-lite"/>
    </source>
</evidence>
<evidence type="ECO:0000313" key="13">
    <source>
        <dbReference type="EMBL" id="CAG8635669.1"/>
    </source>
</evidence>
<dbReference type="Gene3D" id="1.20.1540.10">
    <property type="entry name" value="Rhomboid-like"/>
    <property type="match status" value="1"/>
</dbReference>
<dbReference type="OrthoDB" id="2146116at2759"/>
<sequence>SRAKKVQDVERGGGYPDPNNPFIDSKEDTTNGGGYWINHNNNLLNYDLPLPSAPPASDLKSSFDDDGEERTYEDNNSRAHSPPSPPSADSGNTSPYNEYNDKQMLEQEDEAYARQLFHEENEQFYRRPLNAPAIDGRNSGIIPLIDPHNPNLRRPSRKPRTWRPWFTWIVSIIQVIVLIFEFINNNKNTGSFIQTSPFNPMIGPSAGTLILMGARFVPCMRVVQSLENVPFACPDNSTKICSLDDICGFGGFHGKDPDQWYRFILPIFIHGGIVHILFNLLFQIQTGTYVEKNIGFPRYGIIYMASGIFGFIFGGNFAQATVPSMGASGSLFGIIGFLLLELFHNWKDIVNPCWELTKLLLMVGITFLLGLLPGLDNFSHIGGFVMGIITSLILIPGIIDASKLQKRATLFLRIVALPIAILCFAVLITNFYSGDPAQKCPWCKYLSCLPVNGWCDFTGLSNTTTTTTNPGS</sequence>
<organism evidence="13 14">
    <name type="scientific">Ambispora leptoticha</name>
    <dbReference type="NCBI Taxonomy" id="144679"/>
    <lineage>
        <taxon>Eukaryota</taxon>
        <taxon>Fungi</taxon>
        <taxon>Fungi incertae sedis</taxon>
        <taxon>Mucoromycota</taxon>
        <taxon>Glomeromycotina</taxon>
        <taxon>Glomeromycetes</taxon>
        <taxon>Archaeosporales</taxon>
        <taxon>Ambisporaceae</taxon>
        <taxon>Ambispora</taxon>
    </lineage>
</organism>
<keyword evidence="9 10" id="KW-0472">Membrane</keyword>
<comment type="similarity">
    <text evidence="3 10">Belongs to the peptidase S54 family.</text>
</comment>
<evidence type="ECO:0000256" key="3">
    <source>
        <dbReference type="ARBA" id="ARBA00009045"/>
    </source>
</evidence>
<dbReference type="InterPro" id="IPR022764">
    <property type="entry name" value="Peptidase_S54_rhomboid_dom"/>
</dbReference>
<keyword evidence="14" id="KW-1185">Reference proteome</keyword>
<evidence type="ECO:0000256" key="6">
    <source>
        <dbReference type="ARBA" id="ARBA00022801"/>
    </source>
</evidence>
<feature type="transmembrane region" description="Helical" evidence="10">
    <location>
        <begin position="301"/>
        <end position="319"/>
    </location>
</feature>
<feature type="domain" description="Peptidase S54 rhomboid" evidence="12">
    <location>
        <begin position="258"/>
        <end position="395"/>
    </location>
</feature>
<keyword evidence="6 10" id="KW-0378">Hydrolase</keyword>
<feature type="transmembrane region" description="Helical" evidence="10">
    <location>
        <begin position="381"/>
        <end position="399"/>
    </location>
</feature>
<comment type="function">
    <text evidence="10">Serine protease involved in intramembrane proteolysis.</text>
</comment>
<feature type="transmembrane region" description="Helical" evidence="10">
    <location>
        <begin position="356"/>
        <end position="375"/>
    </location>
</feature>
<dbReference type="PANTHER" id="PTHR22936:SF69">
    <property type="entry name" value="RHOMBOID-LIKE PROTEIN"/>
    <property type="match status" value="1"/>
</dbReference>
<evidence type="ECO:0000256" key="4">
    <source>
        <dbReference type="ARBA" id="ARBA00022670"/>
    </source>
</evidence>
<dbReference type="PANTHER" id="PTHR22936">
    <property type="entry name" value="RHOMBOID-RELATED"/>
    <property type="match status" value="1"/>
</dbReference>
<dbReference type="AlphaFoldDB" id="A0A9N9DET0"/>
<evidence type="ECO:0000313" key="14">
    <source>
        <dbReference type="Proteomes" id="UP000789508"/>
    </source>
</evidence>
<keyword evidence="4 10" id="KW-0645">Protease</keyword>
<reference evidence="13" key="1">
    <citation type="submission" date="2021-06" db="EMBL/GenBank/DDBJ databases">
        <authorList>
            <person name="Kallberg Y."/>
            <person name="Tangrot J."/>
            <person name="Rosling A."/>
        </authorList>
    </citation>
    <scope>NUCLEOTIDE SEQUENCE</scope>
    <source>
        <strain evidence="13">FL130A</strain>
    </source>
</reference>